<evidence type="ECO:0000313" key="5">
    <source>
        <dbReference type="Proteomes" id="UP000248196"/>
    </source>
</evidence>
<dbReference type="InterPro" id="IPR010563">
    <property type="entry name" value="TraK_N"/>
</dbReference>
<dbReference type="OrthoDB" id="5640081at2"/>
<keyword evidence="1" id="KW-0732">Signal</keyword>
<dbReference type="InterPro" id="IPR014126">
    <property type="entry name" value="TraK_Ftype"/>
</dbReference>
<dbReference type="RefSeq" id="WP_041417423.1">
    <property type="nucleotide sequence ID" value="NZ_PESE01000011.1"/>
</dbReference>
<evidence type="ECO:0000256" key="1">
    <source>
        <dbReference type="SAM" id="SignalP"/>
    </source>
</evidence>
<dbReference type="Proteomes" id="UP000248196">
    <property type="component" value="Unassembled WGS sequence"/>
</dbReference>
<feature type="domain" description="TraK N-terminal" evidence="2">
    <location>
        <begin position="38"/>
        <end position="123"/>
    </location>
</feature>
<feature type="chain" id="PRO_5016425927" evidence="1">
    <location>
        <begin position="29"/>
        <end position="249"/>
    </location>
</feature>
<feature type="domain" description="TraK C-terminal" evidence="3">
    <location>
        <begin position="135"/>
        <end position="241"/>
    </location>
</feature>
<dbReference type="EMBL" id="PESE01000011">
    <property type="protein sequence ID" value="PYD36584.1"/>
    <property type="molecule type" value="Genomic_DNA"/>
</dbReference>
<dbReference type="InterPro" id="IPR055397">
    <property type="entry name" value="TraK_C"/>
</dbReference>
<accession>A0A318NS62</accession>
<organism evidence="4 5">
    <name type="scientific">Serratia plymuthica</name>
    <dbReference type="NCBI Taxonomy" id="82996"/>
    <lineage>
        <taxon>Bacteria</taxon>
        <taxon>Pseudomonadati</taxon>
        <taxon>Pseudomonadota</taxon>
        <taxon>Gammaproteobacteria</taxon>
        <taxon>Enterobacterales</taxon>
        <taxon>Yersiniaceae</taxon>
        <taxon>Serratia</taxon>
    </lineage>
</organism>
<dbReference type="Pfam" id="PF23536">
    <property type="entry name" value="TraK_C"/>
    <property type="match status" value="1"/>
</dbReference>
<dbReference type="Pfam" id="PF06586">
    <property type="entry name" value="TraK_N"/>
    <property type="match status" value="1"/>
</dbReference>
<reference evidence="4 5" key="1">
    <citation type="submission" date="2017-11" db="EMBL/GenBank/DDBJ databases">
        <title>Genome sequence of the oocydin A producing rhizobacterium Serratia plymuthica 4Rx5.</title>
        <authorList>
            <person name="Matilla M.A."/>
            <person name="Udaondo Z."/>
            <person name="Salmond G.P.C."/>
        </authorList>
    </citation>
    <scope>NUCLEOTIDE SEQUENCE [LARGE SCALE GENOMIC DNA]</scope>
    <source>
        <strain evidence="4 5">4Rx5</strain>
    </source>
</reference>
<comment type="caution">
    <text evidence="4">The sequence shown here is derived from an EMBL/GenBank/DDBJ whole genome shotgun (WGS) entry which is preliminary data.</text>
</comment>
<gene>
    <name evidence="4" type="primary">traK</name>
    <name evidence="4" type="ORF">CT690_23860</name>
</gene>
<evidence type="ECO:0000259" key="2">
    <source>
        <dbReference type="Pfam" id="PF06586"/>
    </source>
</evidence>
<feature type="signal peptide" evidence="1">
    <location>
        <begin position="1"/>
        <end position="28"/>
    </location>
</feature>
<sequence>MKVRMRLAAPVIVLGILSAFSVSVAASAANRDAKSVYFTNEDQLPVTLSSTNPNKIIVEGELITNIYGPGNAYEERNTDDGALMIALNSAATFTLYVQTDRGSSVSLNVTAVSGPGRTYELIPRSLPKIDNEDAKAWEESQPYVDTLMSIAQAVVNGDVPPDFVEYPVSRAAAYAPPIGLQFFAEKQWIGSHLRVTRYRMKNLSNLSMAFKERQFYVPGVRGISLSTQSLFPGGQGYVWVISRFDGETK</sequence>
<dbReference type="AlphaFoldDB" id="A0A318NS62"/>
<dbReference type="NCBIfam" id="TIGR02756">
    <property type="entry name" value="TraK_Ftype"/>
    <property type="match status" value="1"/>
</dbReference>
<evidence type="ECO:0000313" key="4">
    <source>
        <dbReference type="EMBL" id="PYD36584.1"/>
    </source>
</evidence>
<proteinExistence type="predicted"/>
<protein>
    <submittedName>
        <fullName evidence="4">Type-F conjugative transfer system secretin TraK</fullName>
    </submittedName>
</protein>
<evidence type="ECO:0000259" key="3">
    <source>
        <dbReference type="Pfam" id="PF23536"/>
    </source>
</evidence>
<name>A0A318NS62_SERPL</name>